<protein>
    <recommendedName>
        <fullName evidence="1">F-box domain-containing protein</fullName>
    </recommendedName>
</protein>
<proteinExistence type="predicted"/>
<comment type="caution">
    <text evidence="2">The sequence shown here is derived from an EMBL/GenBank/DDBJ whole genome shotgun (WGS) entry which is preliminary data.</text>
</comment>
<dbReference type="Pfam" id="PF24758">
    <property type="entry name" value="LRR_At5g56370"/>
    <property type="match status" value="1"/>
</dbReference>
<dbReference type="InterPro" id="IPR032675">
    <property type="entry name" value="LRR_dom_sf"/>
</dbReference>
<dbReference type="InterPro" id="IPR053781">
    <property type="entry name" value="F-box_AtFBL13-like"/>
</dbReference>
<feature type="non-terminal residue" evidence="2">
    <location>
        <position position="1"/>
    </location>
</feature>
<dbReference type="InterPro" id="IPR055411">
    <property type="entry name" value="LRR_FXL15/At3g58940/PEG3-like"/>
</dbReference>
<evidence type="ECO:0000313" key="2">
    <source>
        <dbReference type="EMBL" id="TVU13358.1"/>
    </source>
</evidence>
<gene>
    <name evidence="2" type="ORF">EJB05_40410</name>
</gene>
<evidence type="ECO:0000259" key="1">
    <source>
        <dbReference type="PROSITE" id="PS50181"/>
    </source>
</evidence>
<accession>A0A5J9TR63</accession>
<dbReference type="EMBL" id="RWGY01000034">
    <property type="protein sequence ID" value="TVU13358.1"/>
    <property type="molecule type" value="Genomic_DNA"/>
</dbReference>
<name>A0A5J9TR63_9POAL</name>
<dbReference type="Pfam" id="PF00646">
    <property type="entry name" value="F-box"/>
    <property type="match status" value="1"/>
</dbReference>
<dbReference type="AlphaFoldDB" id="A0A5J9TR63"/>
<dbReference type="PROSITE" id="PS50181">
    <property type="entry name" value="FBOX"/>
    <property type="match status" value="1"/>
</dbReference>
<dbReference type="CDD" id="cd22160">
    <property type="entry name" value="F-box_AtFBL13-like"/>
    <property type="match status" value="1"/>
</dbReference>
<reference evidence="2 3" key="1">
    <citation type="journal article" date="2019" name="Sci. Rep.">
        <title>A high-quality genome of Eragrostis curvula grass provides insights into Poaceae evolution and supports new strategies to enhance forage quality.</title>
        <authorList>
            <person name="Carballo J."/>
            <person name="Santos B.A.C.M."/>
            <person name="Zappacosta D."/>
            <person name="Garbus I."/>
            <person name="Selva J.P."/>
            <person name="Gallo C.A."/>
            <person name="Diaz A."/>
            <person name="Albertini E."/>
            <person name="Caccamo M."/>
            <person name="Echenique V."/>
        </authorList>
    </citation>
    <scope>NUCLEOTIDE SEQUENCE [LARGE SCALE GENOMIC DNA]</scope>
    <source>
        <strain evidence="3">cv. Victoria</strain>
        <tissue evidence="2">Leaf</tissue>
    </source>
</reference>
<evidence type="ECO:0000313" key="3">
    <source>
        <dbReference type="Proteomes" id="UP000324897"/>
    </source>
</evidence>
<keyword evidence="3" id="KW-1185">Reference proteome</keyword>
<dbReference type="InterPro" id="IPR001810">
    <property type="entry name" value="F-box_dom"/>
</dbReference>
<dbReference type="PANTHER" id="PTHR32141:SF26">
    <property type="entry name" value="OS08G0328600 PROTEIN"/>
    <property type="match status" value="1"/>
</dbReference>
<dbReference type="InterPro" id="IPR036047">
    <property type="entry name" value="F-box-like_dom_sf"/>
</dbReference>
<dbReference type="SUPFAM" id="SSF81383">
    <property type="entry name" value="F-box domain"/>
    <property type="match status" value="1"/>
</dbReference>
<organism evidence="2 3">
    <name type="scientific">Eragrostis curvula</name>
    <name type="common">weeping love grass</name>
    <dbReference type="NCBI Taxonomy" id="38414"/>
    <lineage>
        <taxon>Eukaryota</taxon>
        <taxon>Viridiplantae</taxon>
        <taxon>Streptophyta</taxon>
        <taxon>Embryophyta</taxon>
        <taxon>Tracheophyta</taxon>
        <taxon>Spermatophyta</taxon>
        <taxon>Magnoliopsida</taxon>
        <taxon>Liliopsida</taxon>
        <taxon>Poales</taxon>
        <taxon>Poaceae</taxon>
        <taxon>PACMAD clade</taxon>
        <taxon>Chloridoideae</taxon>
        <taxon>Eragrostideae</taxon>
        <taxon>Eragrostidinae</taxon>
        <taxon>Eragrostis</taxon>
    </lineage>
</organism>
<dbReference type="InterPro" id="IPR055302">
    <property type="entry name" value="F-box_dom-containing"/>
</dbReference>
<dbReference type="Gene3D" id="1.20.1280.50">
    <property type="match status" value="1"/>
</dbReference>
<dbReference type="Gene3D" id="3.80.10.10">
    <property type="entry name" value="Ribonuclease Inhibitor"/>
    <property type="match status" value="1"/>
</dbReference>
<dbReference type="OrthoDB" id="679495at2759"/>
<dbReference type="SUPFAM" id="SSF52047">
    <property type="entry name" value="RNI-like"/>
    <property type="match status" value="1"/>
</dbReference>
<dbReference type="PANTHER" id="PTHR32141">
    <property type="match status" value="1"/>
</dbReference>
<feature type="domain" description="F-box" evidence="1">
    <location>
        <begin position="19"/>
        <end position="72"/>
    </location>
</feature>
<dbReference type="Gramene" id="TVU13358">
    <property type="protein sequence ID" value="TVU13358"/>
    <property type="gene ID" value="EJB05_40410"/>
</dbReference>
<dbReference type="Proteomes" id="UP000324897">
    <property type="component" value="Unassembled WGS sequence"/>
</dbReference>
<sequence>MAANLSPAVATIIAPPMAADRLSALPDTVLQHILSYLTVKEAPHTSVLARSWRTLWRQADVVNMDTRSYMDIGYDGVEAGRRLFRDCLAAIHAAGRSPVRRLNCHLESPYQTDYLEGVVRTTPGMDAVLAAPAVQDMEELSVVLRAEFGGDGRDYVLATSRVPCHRLRVLNLQGCTLGPPGTASFGRLETLRMVLCISSPENLQALLDTAPNLTNISLRHVSFTAGALLRCPEALVSVEMTHCHTTEGIYLDAPNVRFLRYKGYLEHFPFRSKKTSGRPIGMQHLVLSFCKPWYCHDQPLGETEPHAIFWESIGSFSRLRVLKLKLPYINHIAVQPEQEGMFLNMFPHLKFLQIKGSCELDSNGAAVAIANFLYCCPAMQELRLKFQLHGDPYALHYATIMRSDERSAQLDQEKSMESLKRLKSKMSSCPCYGDYDNDCADDVGLSALKARSFPCLVSHLRRIRLEFELERLNCFEVKIAKFLVQNADILEEMEVHDGNQKVYDHIHHSIRLILH</sequence>